<feature type="region of interest" description="Disordered" evidence="1">
    <location>
        <begin position="274"/>
        <end position="310"/>
    </location>
</feature>
<proteinExistence type="predicted"/>
<dbReference type="SMART" id="SM00382">
    <property type="entry name" value="AAA"/>
    <property type="match status" value="1"/>
</dbReference>
<evidence type="ECO:0000256" key="1">
    <source>
        <dbReference type="SAM" id="MobiDB-lite"/>
    </source>
</evidence>
<dbReference type="Gene3D" id="3.40.50.300">
    <property type="entry name" value="P-loop containing nucleotide triphosphate hydrolases"/>
    <property type="match status" value="1"/>
</dbReference>
<dbReference type="CDD" id="cd00009">
    <property type="entry name" value="AAA"/>
    <property type="match status" value="1"/>
</dbReference>
<organism evidence="3">
    <name type="scientific">Desulfobacca acetoxidans</name>
    <dbReference type="NCBI Taxonomy" id="60893"/>
    <lineage>
        <taxon>Bacteria</taxon>
        <taxon>Pseudomonadati</taxon>
        <taxon>Thermodesulfobacteriota</taxon>
        <taxon>Desulfobaccia</taxon>
        <taxon>Desulfobaccales</taxon>
        <taxon>Desulfobaccaceae</taxon>
        <taxon>Desulfobacca</taxon>
    </lineage>
</organism>
<evidence type="ECO:0000313" key="3">
    <source>
        <dbReference type="EMBL" id="HGF33032.1"/>
    </source>
</evidence>
<dbReference type="InterPro" id="IPR049945">
    <property type="entry name" value="AAA_22"/>
</dbReference>
<feature type="compositionally biased region" description="Low complexity" evidence="1">
    <location>
        <begin position="275"/>
        <end position="297"/>
    </location>
</feature>
<feature type="domain" description="AAA+ ATPase" evidence="2">
    <location>
        <begin position="49"/>
        <end position="199"/>
    </location>
</feature>
<name>A0A7C3Z9V9_9BACT</name>
<dbReference type="GO" id="GO:0016887">
    <property type="term" value="F:ATP hydrolysis activity"/>
    <property type="evidence" value="ECO:0007669"/>
    <property type="project" value="InterPro"/>
</dbReference>
<dbReference type="InterPro" id="IPR027417">
    <property type="entry name" value="P-loop_NTPase"/>
</dbReference>
<sequence length="401" mass="44512">MGLAEALMYEEFYGLRERPFTLIPDPDFLYLSPQHKLARAYLEYGLSQRLGFIVLTGEVGTGKTTLIKSLLKSADRKQRLGVIYQTSFAASDLLELLLREFGLKGHFTTRVARLAAFNQFLLNAHARQENVVLIVDEAQNLGPEALEELRLLSNLQAEKEPLLQVILVGQPALQERLRHPSLMQLAQRISVHYHLTPLDQKETKEYVVYRLARAGGSGIFTDSALDKLYDYTKGVPRRLNTCCDLALVASFAEGRREIDGEFLDTVMAAQGAGLESPAPAAAEPPSSFSEPSPGFPADLQTTTAPQPLRSDDGLGLAVAELAARLSRLEGLVLDLSGQMLPVLRHLRGRPAPPDDEQLLSSDSPAPHFHDEPDEATQELPPSPPRELQTPRPGWWSRIWRR</sequence>
<dbReference type="PANTHER" id="PTHR35894:SF1">
    <property type="entry name" value="PHOSPHORIBULOKINASE _ URIDINE KINASE FAMILY"/>
    <property type="match status" value="1"/>
</dbReference>
<gene>
    <name evidence="3" type="ORF">ENW96_01405</name>
</gene>
<dbReference type="AlphaFoldDB" id="A0A7C3Z9V9"/>
<dbReference type="SUPFAM" id="SSF52540">
    <property type="entry name" value="P-loop containing nucleoside triphosphate hydrolases"/>
    <property type="match status" value="1"/>
</dbReference>
<reference evidence="3" key="1">
    <citation type="journal article" date="2020" name="mSystems">
        <title>Genome- and Community-Level Interaction Insights into Carbon Utilization and Element Cycling Functions of Hydrothermarchaeota in Hydrothermal Sediment.</title>
        <authorList>
            <person name="Zhou Z."/>
            <person name="Liu Y."/>
            <person name="Xu W."/>
            <person name="Pan J."/>
            <person name="Luo Z.H."/>
            <person name="Li M."/>
        </authorList>
    </citation>
    <scope>NUCLEOTIDE SEQUENCE [LARGE SCALE GENOMIC DNA]</scope>
    <source>
        <strain evidence="3">SpSt-897</strain>
    </source>
</reference>
<dbReference type="EMBL" id="DTMF01000038">
    <property type="protein sequence ID" value="HGF33032.1"/>
    <property type="molecule type" value="Genomic_DNA"/>
</dbReference>
<accession>A0A7C3Z9V9</accession>
<dbReference type="InterPro" id="IPR052026">
    <property type="entry name" value="ExeA_AAA_ATPase_DNA-bind"/>
</dbReference>
<evidence type="ECO:0000259" key="2">
    <source>
        <dbReference type="SMART" id="SM00382"/>
    </source>
</evidence>
<comment type="caution">
    <text evidence="3">The sequence shown here is derived from an EMBL/GenBank/DDBJ whole genome shotgun (WGS) entry which is preliminary data.</text>
</comment>
<protein>
    <submittedName>
        <fullName evidence="3">AAA family ATPase</fullName>
    </submittedName>
</protein>
<feature type="region of interest" description="Disordered" evidence="1">
    <location>
        <begin position="346"/>
        <end position="401"/>
    </location>
</feature>
<dbReference type="Pfam" id="PF13401">
    <property type="entry name" value="AAA_22"/>
    <property type="match status" value="1"/>
</dbReference>
<dbReference type="PANTHER" id="PTHR35894">
    <property type="entry name" value="GENERAL SECRETION PATHWAY PROTEIN A-RELATED"/>
    <property type="match status" value="1"/>
</dbReference>
<dbReference type="InterPro" id="IPR003593">
    <property type="entry name" value="AAA+_ATPase"/>
</dbReference>